<feature type="domain" description="Myb-like" evidence="1">
    <location>
        <begin position="18"/>
        <end position="67"/>
    </location>
</feature>
<dbReference type="CDD" id="cd00167">
    <property type="entry name" value="SANT"/>
    <property type="match status" value="1"/>
</dbReference>
<sequence length="132" mass="15862">MQKEQENKGAVAKPKNLAPHVINKQWTDAQIAQLMELVEKLNHNWKQIAQELNKKELQCKLQYALKIDTEWTQQEEDNLRTWWEFHDKDKKLDFTQICEQLNNHKKLCIQRKLQMMTSQGIYKVPFDLNQID</sequence>
<reference evidence="3 4" key="2">
    <citation type="submission" date="2024-07" db="EMBL/GenBank/DDBJ databases">
        <authorList>
            <person name="Akdeniz Z."/>
        </authorList>
    </citation>
    <scope>NUCLEOTIDE SEQUENCE [LARGE SCALE GENOMIC DNA]</scope>
</reference>
<keyword evidence="2" id="KW-0238">DNA-binding</keyword>
<evidence type="ECO:0000259" key="1">
    <source>
        <dbReference type="PROSITE" id="PS50090"/>
    </source>
</evidence>
<dbReference type="GO" id="GO:0003677">
    <property type="term" value="F:DNA binding"/>
    <property type="evidence" value="ECO:0007669"/>
    <property type="project" value="UniProtKB-KW"/>
</dbReference>
<name>A0AA86NZQ3_9EUKA</name>
<dbReference type="InterPro" id="IPR001005">
    <property type="entry name" value="SANT/Myb"/>
</dbReference>
<dbReference type="EMBL" id="CATOUU010000424">
    <property type="protein sequence ID" value="CAI9929099.1"/>
    <property type="molecule type" value="Genomic_DNA"/>
</dbReference>
<reference evidence="2" key="1">
    <citation type="submission" date="2023-06" db="EMBL/GenBank/DDBJ databases">
        <authorList>
            <person name="Kurt Z."/>
        </authorList>
    </citation>
    <scope>NUCLEOTIDE SEQUENCE</scope>
</reference>
<dbReference type="InterPro" id="IPR009057">
    <property type="entry name" value="Homeodomain-like_sf"/>
</dbReference>
<gene>
    <name evidence="2" type="ORF">HINF_LOCUS16744</name>
    <name evidence="3" type="ORF">HINF_LOCUS19028</name>
</gene>
<comment type="caution">
    <text evidence="2">The sequence shown here is derived from an EMBL/GenBank/DDBJ whole genome shotgun (WGS) entry which is preliminary data.</text>
</comment>
<dbReference type="EMBL" id="CAXDID020000049">
    <property type="protein sequence ID" value="CAL6004731.1"/>
    <property type="molecule type" value="Genomic_DNA"/>
</dbReference>
<organism evidence="2">
    <name type="scientific">Hexamita inflata</name>
    <dbReference type="NCBI Taxonomy" id="28002"/>
    <lineage>
        <taxon>Eukaryota</taxon>
        <taxon>Metamonada</taxon>
        <taxon>Diplomonadida</taxon>
        <taxon>Hexamitidae</taxon>
        <taxon>Hexamitinae</taxon>
        <taxon>Hexamita</taxon>
    </lineage>
</organism>
<protein>
    <submittedName>
        <fullName evidence="2">Myb-like DNA-binding domain-containing protein</fullName>
    </submittedName>
    <submittedName>
        <fullName evidence="3">Myb-like_DNA-binding domain-containing protein</fullName>
    </submittedName>
</protein>
<evidence type="ECO:0000313" key="4">
    <source>
        <dbReference type="Proteomes" id="UP001642409"/>
    </source>
</evidence>
<proteinExistence type="predicted"/>
<keyword evidence="4" id="KW-1185">Reference proteome</keyword>
<accession>A0AA86NZQ3</accession>
<evidence type="ECO:0000313" key="2">
    <source>
        <dbReference type="EMBL" id="CAI9929099.1"/>
    </source>
</evidence>
<dbReference type="Proteomes" id="UP001642409">
    <property type="component" value="Unassembled WGS sequence"/>
</dbReference>
<dbReference type="AlphaFoldDB" id="A0AA86NZQ3"/>
<dbReference type="SUPFAM" id="SSF46689">
    <property type="entry name" value="Homeodomain-like"/>
    <property type="match status" value="1"/>
</dbReference>
<dbReference type="SMART" id="SM00717">
    <property type="entry name" value="SANT"/>
    <property type="match status" value="1"/>
</dbReference>
<dbReference type="Pfam" id="PF13921">
    <property type="entry name" value="Myb_DNA-bind_6"/>
    <property type="match status" value="1"/>
</dbReference>
<dbReference type="PROSITE" id="PS50090">
    <property type="entry name" value="MYB_LIKE"/>
    <property type="match status" value="1"/>
</dbReference>
<dbReference type="Gene3D" id="1.10.10.60">
    <property type="entry name" value="Homeodomain-like"/>
    <property type="match status" value="1"/>
</dbReference>
<evidence type="ECO:0000313" key="3">
    <source>
        <dbReference type="EMBL" id="CAL6004731.1"/>
    </source>
</evidence>